<keyword evidence="5" id="KW-1185">Reference proteome</keyword>
<feature type="domain" description="Outer membrane protein beta-barrel" evidence="3">
    <location>
        <begin position="274"/>
        <end position="449"/>
    </location>
</feature>
<proteinExistence type="predicted"/>
<gene>
    <name evidence="4" type="ORF">GUA46_01535</name>
</gene>
<accession>A0A850NEY7</accession>
<dbReference type="Proteomes" id="UP000558089">
    <property type="component" value="Unassembled WGS sequence"/>
</dbReference>
<evidence type="ECO:0000259" key="3">
    <source>
        <dbReference type="Pfam" id="PF13568"/>
    </source>
</evidence>
<dbReference type="InterPro" id="IPR025665">
    <property type="entry name" value="Beta-barrel_OMP_2"/>
</dbReference>
<keyword evidence="2" id="KW-0472">Membrane</keyword>
<name>A0A850NEY7_9FLAO</name>
<dbReference type="AlphaFoldDB" id="A0A850NEY7"/>
<sequence length="483" mass="53152">MGKKNLEQLFKESFQDFQEVPDEKVWASIEASLDNKKQKKRAVPIWWGLGGAAAALIIALLAINPFGEEQEQIITDVENISVPENQTNSKEKINRDFIPPTTNQNEQNGLANTSDKNTLNQKENQAEENGFAKTKASSSTGNNFSISNQKGSQLAQIDKNRAPKDEKLSQDKEAMKKNNSAIVMNIDEEESAKRKTTLSTKKNEDQVAENTTEKDVTEKQSIYDAIAEQEQLEEAVAKNNSGKWSVGPSLAPVYFNGAGDGSPVGADFATNSKTGNLNLSYGVNVAYEVGKKVKIRSGVHRVNFGYNTNDVVFSSTLQAAASNRIANIDYDQNSETILVQSKESAKNSPVLGAKEVAFNEVPSLEGKMVQQLGYIEVPLEVNYALLDKKFGVDLIGGVSSLFLVDNSVLLESNELVTEMGEANNINSLNFSANFGMGLNYHFTPKFRFNVEPVFKYQLNTFSNVSGNFQPYSIGVYSGFTFKF</sequence>
<dbReference type="EMBL" id="WYET01000001">
    <property type="protein sequence ID" value="NVN17008.1"/>
    <property type="molecule type" value="Genomic_DNA"/>
</dbReference>
<evidence type="ECO:0000256" key="1">
    <source>
        <dbReference type="SAM" id="MobiDB-lite"/>
    </source>
</evidence>
<keyword evidence="2" id="KW-1133">Transmembrane helix</keyword>
<keyword evidence="2" id="KW-0812">Transmembrane</keyword>
<reference evidence="4 5" key="1">
    <citation type="submission" date="2020-01" db="EMBL/GenBank/DDBJ databases">
        <title>Draft Genome Analysis of Muricauda sp. HICW Isolated from coastal seawater of PR China.</title>
        <authorList>
            <person name="Chen M.-X."/>
        </authorList>
    </citation>
    <scope>NUCLEOTIDE SEQUENCE [LARGE SCALE GENOMIC DNA]</scope>
    <source>
        <strain evidence="4 5">HICW</strain>
    </source>
</reference>
<comment type="caution">
    <text evidence="4">The sequence shown here is derived from an EMBL/GenBank/DDBJ whole genome shotgun (WGS) entry which is preliminary data.</text>
</comment>
<evidence type="ECO:0000313" key="5">
    <source>
        <dbReference type="Proteomes" id="UP000558089"/>
    </source>
</evidence>
<feature type="region of interest" description="Disordered" evidence="1">
    <location>
        <begin position="85"/>
        <end position="215"/>
    </location>
</feature>
<feature type="compositionally biased region" description="Polar residues" evidence="1">
    <location>
        <begin position="135"/>
        <end position="155"/>
    </location>
</feature>
<feature type="compositionally biased region" description="Basic and acidic residues" evidence="1">
    <location>
        <begin position="201"/>
        <end position="215"/>
    </location>
</feature>
<evidence type="ECO:0000256" key="2">
    <source>
        <dbReference type="SAM" id="Phobius"/>
    </source>
</evidence>
<feature type="compositionally biased region" description="Basic and acidic residues" evidence="1">
    <location>
        <begin position="158"/>
        <end position="176"/>
    </location>
</feature>
<evidence type="ECO:0000313" key="4">
    <source>
        <dbReference type="EMBL" id="NVN17008.1"/>
    </source>
</evidence>
<organism evidence="4 5">
    <name type="scientific">Flagellimonas chongwuensis</name>
    <dbReference type="NCBI Taxonomy" id="2697365"/>
    <lineage>
        <taxon>Bacteria</taxon>
        <taxon>Pseudomonadati</taxon>
        <taxon>Bacteroidota</taxon>
        <taxon>Flavobacteriia</taxon>
        <taxon>Flavobacteriales</taxon>
        <taxon>Flavobacteriaceae</taxon>
        <taxon>Flagellimonas</taxon>
    </lineage>
</organism>
<dbReference type="Pfam" id="PF13568">
    <property type="entry name" value="OMP_b-brl_2"/>
    <property type="match status" value="1"/>
</dbReference>
<feature type="transmembrane region" description="Helical" evidence="2">
    <location>
        <begin position="45"/>
        <end position="63"/>
    </location>
</feature>
<dbReference type="RefSeq" id="WP_176619013.1">
    <property type="nucleotide sequence ID" value="NZ_WYET01000001.1"/>
</dbReference>
<protein>
    <submittedName>
        <fullName evidence="4">Outer membrane beta-barrel protein</fullName>
    </submittedName>
</protein>
<feature type="compositionally biased region" description="Polar residues" evidence="1">
    <location>
        <begin position="100"/>
        <end position="123"/>
    </location>
</feature>